<gene>
    <name evidence="3" type="ORF">RM574_15190</name>
</gene>
<dbReference type="RefSeq" id="WP_311677137.1">
    <property type="nucleotide sequence ID" value="NZ_JAVRER010000021.1"/>
</dbReference>
<feature type="region of interest" description="Disordered" evidence="1">
    <location>
        <begin position="1151"/>
        <end position="1170"/>
    </location>
</feature>
<sequence>MPRPSDWSALGLGGDPTPGDADRIDEVISSQENLVSLADTIDDGLTSVLNTTDGIFVGETADALRKKIDGDLRKYVSSFRQAHKDVQGALRTYVDVMRTQQKRADDALTAAAALDEDDDAGREEQKGIAEDAKSQLETAASTASDTITDAAYSIASPIDECEEFWKALGWLALILIIPAMIVGGPLALFAIGLNVALLIKTAIDFSQGKASITDLVLSIIGVIAPTTKGIRLGDLWKGLKGLGAGAFRGAGNLFSGANSLGSLTRLALGFDDVFAASGNWLRGLKGLNGLKISGAGLHFMPGAKGFTMGINGIRDIKLVPAVSGLTVINLAGAKTFFAMKTVIGGLNGIRALGTTLVNTTVNGLRGANSLRLLLPVAADELGHGVLFALKIGVIDRGVFGLYRYGAFAGGQFIGAASKISGGVAHGLQLAPPTGGFGSFAHVNLSGFTPTPPTGIGGGFTSVHGLTGASAIGGINTSAFHGLGSTINSSVPALGAKVVDVPTISTLSGVNAVHIPTLGPMNAVSAPGIGATHLPGGVTDVGQVAAHGVDVPHLGAGVGRVDTPALGGLGQVHTPQLGSVAVPAPTQGHIAAPGQINAPAVHQINVPSLGSVSQGSVVGKLDAPPVGARVSDLPSVNVGVTHVNLPTTGHVSVPALGNGSEVSLPSVGRVDIAAVGRGTEINAPTVSRVDVPSAGASAPVTAPPVGHVDIPAVGATSAAAPPVAHVDAPAVRTGDTTVPPAAQVHSPTVHQPGQTQVQAPATSGHVTAVPGGGQVTVPPLSSGAGAGDGANGLGHLNGSVTGIDAKPTPMPATTGGLALPGSGSLIADLGKGGLVDLSALAQRTIRVNMVHTVQYDLQHTFRNMDELLPGVVVDVRPGTGATRADVTVTQTGGLSGVTAHHLQEGGRDILRIERTLGDGTVHRWNYYLEASTDYAPAGPMEIVPPGTRGSGDVELTSLPGGSHHPPTASTSAAVSVPAPAPLTRTLDVPGLNGVQLHMTPDGTGGIGHAAVTVQPGGGAWTATVRAGHTPGTPGIVHMEQRVSAVEVRHMDVSPQDGGGLRVLSDERFVTLSGGQFHGAVVALDSLVPNTVRHVPSPGAAAPGGVPGMVGHEIRMPSGSGFQLYDPATGLPTRSGLRLGDGAGGEIHVLPSRNGQQLGLTGPDGAPAPAPQAQVTAQAGGGFRVQYGESHVVVDATGARTHTVVPLGGTNDFVLTPAGGGGHTLVDAAGAAHARPVTAHGTDFHVPDGTNPRLTHVYDAHGAPTHDLLSLQHPGFAGRDVHLPTDGTPPTLHGATVTPQTGGGFRVDDPTNGHHIVVGPQGAHTHNAIPLGTTGDLALRPTGPGPVTRVDLNGGARGPITLHGTDFHVPAAAPGRHHVYNATGTHTHDTLTLNHPAFNGRDLHLPTNGTPPTLHGATVTPQTGGGFRVDDPTGGHHVVFGPQGAHTHNAIPLGATGELALRPTGPGAVTRVDLNGGARGTVTVHGTNFHVPDGTNPHLAHVYDGAGTHTHDLLSVQHPAFNGRDLHLPADGTPPTLRGATVTPQTGGGFRIDDPAGHHIVVGPQGAHTHNAVPLGTTGDLALRPTGPGPVTRVDLNGGARGTVTVHGTNFHVPDGTNPHLTHVYDGAGTHTHDLLALHGHPHLNGPLRTDPAGGNPSLGAGDTVVRQGDGSFRVEAGGNHAVFDGQGAHTHDVVRLGTGNEYAHMPVGGGAPRVVDAGGTPVPHATVVTRPDGHIVVTGTGGRVLYRPDGSVQAQVGHVLANGEGIHVHPGGHLALYSRDMNLVDDVTVTARPGGGHRITGADGQVRLFGPAGAHDYTIAPPGAGAHTFRVTDHAGGGHFDVVQLTDGVGTRFVRTDTHVLLDGDMAPVPAGTHTFAHQADGNYRLTFNGGGRANEYHLYNGNGQLFEQRINVFDKGTLKNDQFLKVTHPTDGVTKPSWERVRLDGTGQPVAAPAIKKWYDAGTVDTKGLGNGRVKLTTHSGVELMERRPLPNGHVLDGYHSAAGVGSFGRFNQRGVWTEFDGAGTVVGSGTRHWGESGRSWFDVTGHTGTRVRHYQELPDGGHVLADVGHRPFSQSFSGDTRWTRFDSEFKKVAEGDRTWGPGRGFTDHLPHPETGVRVVAQEKSGRFNWSVDDVRRLHQTEFGADGVPKKDYTSWSAHGKENGRGVTLKDGGFLDSTRFAEQRPPRVFRWMMSPEYRAANLDHVPWLAKDGRLQMHTWTETGAGGVTHGVRFVSNNGTITDISRAGDLVRETRKPLDGKAVTTGDVAMPDGVAKQNGYLPWKQGDDGLKGHRTYQATDFDTTNLPTGVNAGDIRWQERFTNDLGDGNWYTPNAGKQWHVARMGLADGSVVDFRPPPGAAGREGRMGAGNDWTRYDHHGLVLSRQDTFPDPAGGANGIRITSQGMLDGTVRWSDGAGGGGIRRLNHHRGEVTPWGWDRESFQDFDAAGALVRDHRLLADGTVVDAWKNPAANTWHWNKIGADGEIKGFGNGVGDRVRQWFDRNGTRLPDFQPGAVFRDLDNNAGHIVQEIPVRPATTPHFQDSPYRVREYVQTPGGVHNPHVWKEYDNGIELGRKVELPDGSFLESEDWHKQWRRFGADGSSMIDERTIPGYVWHRDTFGRTTLTGRETNFTGILSEYRGFNRMWREPNRWEWGHTAGGVSTYTSFPYKAGQALAVDLIQEWLLDFGMNLAVYGIVAAATGTPFGWNEVGKAAFGATVGAGVKGAFSLGHFATFRGGPWKTGLSQVDQGNPYARRPNDDSWTAEFAGNEKVTRWRSGTYDWGVGLMTGAVSGFVTAAASSAIFGIKDANGNTVHLHGSDALLAGAVGMAGGVAGAVSLGVARTAMIQNFGGRFYHRGGVFDTFAVAGLGKLVDKTFANLYLSSTLQKQVFPGHDFYTGEQQNEQNGEPK</sequence>
<evidence type="ECO:0000256" key="2">
    <source>
        <dbReference type="SAM" id="Phobius"/>
    </source>
</evidence>
<keyword evidence="2" id="KW-0472">Membrane</keyword>
<evidence type="ECO:0000313" key="4">
    <source>
        <dbReference type="Proteomes" id="UP001183607"/>
    </source>
</evidence>
<evidence type="ECO:0000313" key="3">
    <source>
        <dbReference type="EMBL" id="MDT0416835.1"/>
    </source>
</evidence>
<keyword evidence="2" id="KW-1133">Transmembrane helix</keyword>
<feature type="transmembrane region" description="Helical" evidence="2">
    <location>
        <begin position="170"/>
        <end position="199"/>
    </location>
</feature>
<feature type="compositionally biased region" description="Low complexity" evidence="1">
    <location>
        <begin position="1156"/>
        <end position="1170"/>
    </location>
</feature>
<evidence type="ECO:0000256" key="1">
    <source>
        <dbReference type="SAM" id="MobiDB-lite"/>
    </source>
</evidence>
<dbReference type="Proteomes" id="UP001183607">
    <property type="component" value="Unassembled WGS sequence"/>
</dbReference>
<feature type="compositionally biased region" description="Basic and acidic residues" evidence="1">
    <location>
        <begin position="122"/>
        <end position="134"/>
    </location>
</feature>
<proteinExistence type="predicted"/>
<reference evidence="4" key="1">
    <citation type="submission" date="2023-07" db="EMBL/GenBank/DDBJ databases">
        <title>30 novel species of actinomycetes from the DSMZ collection.</title>
        <authorList>
            <person name="Nouioui I."/>
        </authorList>
    </citation>
    <scope>NUCLEOTIDE SEQUENCE [LARGE SCALE GENOMIC DNA]</scope>
    <source>
        <strain evidence="4">DSM 41982</strain>
    </source>
</reference>
<organism evidence="3 4">
    <name type="scientific">Streptomyces evansiae</name>
    <dbReference type="NCBI Taxonomy" id="3075535"/>
    <lineage>
        <taxon>Bacteria</taxon>
        <taxon>Bacillati</taxon>
        <taxon>Actinomycetota</taxon>
        <taxon>Actinomycetes</taxon>
        <taxon>Kitasatosporales</taxon>
        <taxon>Streptomycetaceae</taxon>
        <taxon>Streptomyces</taxon>
    </lineage>
</organism>
<feature type="region of interest" description="Disordered" evidence="1">
    <location>
        <begin position="113"/>
        <end position="134"/>
    </location>
</feature>
<keyword evidence="2" id="KW-0812">Transmembrane</keyword>
<comment type="caution">
    <text evidence="3">The sequence shown here is derived from an EMBL/GenBank/DDBJ whole genome shotgun (WGS) entry which is preliminary data.</text>
</comment>
<accession>A0ABD5E991</accession>
<feature type="region of interest" description="Disordered" evidence="1">
    <location>
        <begin position="946"/>
        <end position="972"/>
    </location>
</feature>
<feature type="region of interest" description="Disordered" evidence="1">
    <location>
        <begin position="770"/>
        <end position="792"/>
    </location>
</feature>
<name>A0ABD5E991_9ACTN</name>
<dbReference type="EMBL" id="JAVRER010000021">
    <property type="protein sequence ID" value="MDT0416835.1"/>
    <property type="molecule type" value="Genomic_DNA"/>
</dbReference>
<protein>
    <submittedName>
        <fullName evidence="3">Uncharacterized protein</fullName>
    </submittedName>
</protein>